<dbReference type="PANTHER" id="PTHR16133:SF0">
    <property type="entry name" value="ZINC_IRON REGULATED TRANSPORTER-RELATED PROTEIN 102B, ISOFORM E"/>
    <property type="match status" value="1"/>
</dbReference>
<evidence type="ECO:0000256" key="1">
    <source>
        <dbReference type="ARBA" id="ARBA00004127"/>
    </source>
</evidence>
<evidence type="ECO:0000256" key="2">
    <source>
        <dbReference type="ARBA" id="ARBA00004394"/>
    </source>
</evidence>
<evidence type="ECO:0000256" key="4">
    <source>
        <dbReference type="ARBA" id="ARBA00022989"/>
    </source>
</evidence>
<dbReference type="OrthoDB" id="19859at2759"/>
<keyword evidence="3 8" id="KW-0812">Transmembrane</keyword>
<evidence type="ECO:0000313" key="9">
    <source>
        <dbReference type="EMBL" id="OMP83480.1"/>
    </source>
</evidence>
<dbReference type="GO" id="GO:0006829">
    <property type="term" value="P:zinc ion transport"/>
    <property type="evidence" value="ECO:0007669"/>
    <property type="project" value="InterPro"/>
</dbReference>
<accession>A0A1S8B7E1</accession>
<dbReference type="GO" id="GO:0000139">
    <property type="term" value="C:Golgi membrane"/>
    <property type="evidence" value="ECO:0007669"/>
    <property type="project" value="UniProtKB-SubCell"/>
</dbReference>
<dbReference type="STRING" id="420778.A0A1S8B7E1"/>
<dbReference type="InterPro" id="IPR045891">
    <property type="entry name" value="ZIP9"/>
</dbReference>
<reference evidence="9 10" key="1">
    <citation type="submission" date="2017-01" db="EMBL/GenBank/DDBJ databases">
        <title>Draft genome sequence of Diplodia seriata F98.1, a fungal species involved in grapevine trunk diseases.</title>
        <authorList>
            <person name="Robert-Siegwald G."/>
            <person name="Vallet J."/>
            <person name="Abou-Mansour E."/>
            <person name="Xu J."/>
            <person name="Rey P."/>
            <person name="Bertsch C."/>
            <person name="Rego C."/>
            <person name="Larignon P."/>
            <person name="Fontaine F."/>
            <person name="Lebrun M.-H."/>
        </authorList>
    </citation>
    <scope>NUCLEOTIDE SEQUENCE [LARGE SCALE GENOMIC DNA]</scope>
    <source>
        <strain evidence="9 10">F98.1</strain>
    </source>
</reference>
<dbReference type="InterPro" id="IPR003689">
    <property type="entry name" value="ZIP"/>
</dbReference>
<sequence length="501" mass="52179">MPGSVSSPTVRRAGHASSSHAVIASFALPTPALSAPWCRLHPFAACSPSIALVAPSFPPLARAPRASTASMWNGLFMLLGLSMIMAISSFLAGSLPLSFAMSQRHLRFMSAMGTGVLVGTSLIVIIPEGIETLYTANEAAAHTQHERHVYLDDLDIPTPLHARSASRNLEVIDRWKADLERAKGNAGAIAGLNDDPAGWSRAAQESDPMEDEGDDPVQVGRPQGSEHHKEEPDHREPHAWVGLSLIFGFILMYLIDALPAIMAAGPSKPLHISLSNLSSGLHHSPSHSPNMYPADAALPGGQSNPPATTIGLVIHAAADGIALGASSSTSSTKLGLIIFLAIMLHKAPAAFGLTSVLLKQGLSKRTARTHLIVFSLAAPAGAIATWIVVNILGRETLGGEEGMQFATGCVLLFSGGTFLYVAMHSMQETTSSHSHGSNSLHSRNGSTGSSILNGYGDSGLLDGYAGGRGKGGQSGTEVAIMVAGMLVPLLTQVGHGHAHGH</sequence>
<evidence type="ECO:0000313" key="10">
    <source>
        <dbReference type="Proteomes" id="UP000190776"/>
    </source>
</evidence>
<dbReference type="AlphaFoldDB" id="A0A1S8B7E1"/>
<dbReference type="GO" id="GO:0046873">
    <property type="term" value="F:metal ion transmembrane transporter activity"/>
    <property type="evidence" value="ECO:0007669"/>
    <property type="project" value="InterPro"/>
</dbReference>
<evidence type="ECO:0000256" key="5">
    <source>
        <dbReference type="ARBA" id="ARBA00023034"/>
    </source>
</evidence>
<feature type="transmembrane region" description="Helical" evidence="8">
    <location>
        <begin position="239"/>
        <end position="264"/>
    </location>
</feature>
<evidence type="ECO:0000256" key="7">
    <source>
        <dbReference type="SAM" id="MobiDB-lite"/>
    </source>
</evidence>
<comment type="subcellular location">
    <subcellularLocation>
        <location evidence="1">Endomembrane system</location>
        <topology evidence="1">Multi-pass membrane protein</topology>
    </subcellularLocation>
    <subcellularLocation>
        <location evidence="2">Golgi apparatus membrane</location>
    </subcellularLocation>
</comment>
<proteinExistence type="predicted"/>
<keyword evidence="5" id="KW-0333">Golgi apparatus</keyword>
<dbReference type="PANTHER" id="PTHR16133">
    <property type="entry name" value="SOLUTE CARRIER FAMILY 39 ZINC TRANSPORTER , MEMBER 9-RELATED"/>
    <property type="match status" value="1"/>
</dbReference>
<evidence type="ECO:0000256" key="3">
    <source>
        <dbReference type="ARBA" id="ARBA00022692"/>
    </source>
</evidence>
<evidence type="ECO:0000256" key="8">
    <source>
        <dbReference type="SAM" id="Phobius"/>
    </source>
</evidence>
<feature type="region of interest" description="Disordered" evidence="7">
    <location>
        <begin position="187"/>
        <end position="236"/>
    </location>
</feature>
<keyword evidence="4 8" id="KW-1133">Transmembrane helix</keyword>
<feature type="transmembrane region" description="Helical" evidence="8">
    <location>
        <begin position="75"/>
        <end position="99"/>
    </location>
</feature>
<dbReference type="Pfam" id="PF02535">
    <property type="entry name" value="Zip"/>
    <property type="match status" value="1"/>
</dbReference>
<evidence type="ECO:0000256" key="6">
    <source>
        <dbReference type="ARBA" id="ARBA00023136"/>
    </source>
</evidence>
<name>A0A1S8B7E1_9PEZI</name>
<gene>
    <name evidence="9" type="ORF">BK809_0004861</name>
</gene>
<feature type="transmembrane region" description="Helical" evidence="8">
    <location>
        <begin position="370"/>
        <end position="393"/>
    </location>
</feature>
<feature type="transmembrane region" description="Helical" evidence="8">
    <location>
        <begin position="405"/>
        <end position="423"/>
    </location>
</feature>
<organism evidence="9 10">
    <name type="scientific">Diplodia seriata</name>
    <dbReference type="NCBI Taxonomy" id="420778"/>
    <lineage>
        <taxon>Eukaryota</taxon>
        <taxon>Fungi</taxon>
        <taxon>Dikarya</taxon>
        <taxon>Ascomycota</taxon>
        <taxon>Pezizomycotina</taxon>
        <taxon>Dothideomycetes</taxon>
        <taxon>Dothideomycetes incertae sedis</taxon>
        <taxon>Botryosphaeriales</taxon>
        <taxon>Botryosphaeriaceae</taxon>
        <taxon>Diplodia</taxon>
    </lineage>
</organism>
<feature type="transmembrane region" description="Helical" evidence="8">
    <location>
        <begin position="105"/>
        <end position="126"/>
    </location>
</feature>
<keyword evidence="6 8" id="KW-0472">Membrane</keyword>
<dbReference type="EMBL" id="MSZU01000111">
    <property type="protein sequence ID" value="OMP83480.1"/>
    <property type="molecule type" value="Genomic_DNA"/>
</dbReference>
<protein>
    <submittedName>
        <fullName evidence="9">Zinc transporter ZIP9</fullName>
    </submittedName>
</protein>
<feature type="transmembrane region" description="Helical" evidence="8">
    <location>
        <begin position="336"/>
        <end position="358"/>
    </location>
</feature>
<feature type="compositionally biased region" description="Basic and acidic residues" evidence="7">
    <location>
        <begin position="224"/>
        <end position="236"/>
    </location>
</feature>
<dbReference type="Proteomes" id="UP000190776">
    <property type="component" value="Unassembled WGS sequence"/>
</dbReference>
<comment type="caution">
    <text evidence="9">The sequence shown here is derived from an EMBL/GenBank/DDBJ whole genome shotgun (WGS) entry which is preliminary data.</text>
</comment>